<dbReference type="UniPathway" id="UPA00578">
    <property type="reaction ID" value="UER00638"/>
</dbReference>
<dbReference type="PANTHER" id="PTHR10515">
    <property type="entry name" value="THYMIDINE PHOSPHORYLASE"/>
    <property type="match status" value="1"/>
</dbReference>
<sequence length="435" mass="45104">MIPQEIIRRKRDGGALHAADIDAFIAALARNELAESQIGAFAMAVWYSGMTREETVALTLAMARSGDMLSWSGIGRPIADKHSTGGIGDNVSLMLAPIAAACGLAVPMISGRGLGHTGGTLDKLESIPGYDITPDTARFRKVVEEVGCAIIGQTGTLAPADGKLYAVRDVTSTVDSVPLITASILSKKLAAGLETLVLDVKIGNGAFMTSLEEAETLARSLVEVANGAGVRTAALITDMNQPLADAAGNVVELHNCLDFLKGSKAGTRLETVVLAFAAEMLTQAGIVSALAEAEAKAREALSSGKAAELFGRMVHALGGPADLLDQPDRYLTGAPVQKPVLASSDGWLAACDTRAIGMSVIDLGGGRRHPQDKIDHRVGFSDILPLGTKVSKGDRIATVHAADEASAERAAADLAANYGISDTEPVLPPVIVSRI</sequence>
<dbReference type="SUPFAM" id="SSF52418">
    <property type="entry name" value="Nucleoside phosphorylase/phosphoribosyltransferase catalytic domain"/>
    <property type="match status" value="1"/>
</dbReference>
<dbReference type="PIRSF" id="PIRSF000478">
    <property type="entry name" value="TP_PyNP"/>
    <property type="match status" value="1"/>
</dbReference>
<evidence type="ECO:0000259" key="8">
    <source>
        <dbReference type="SMART" id="SM00941"/>
    </source>
</evidence>
<evidence type="ECO:0000256" key="3">
    <source>
        <dbReference type="ARBA" id="ARBA00011892"/>
    </source>
</evidence>
<evidence type="ECO:0000313" key="10">
    <source>
        <dbReference type="Proteomes" id="UP000282195"/>
    </source>
</evidence>
<dbReference type="InterPro" id="IPR013465">
    <property type="entry name" value="Thymidine_Pase"/>
</dbReference>
<dbReference type="Gene3D" id="3.40.1030.10">
    <property type="entry name" value="Nucleoside phosphorylase/phosphoribosyltransferase catalytic domain"/>
    <property type="match status" value="1"/>
</dbReference>
<dbReference type="InterPro" id="IPR036566">
    <property type="entry name" value="PYNP-like_C_sf"/>
</dbReference>
<protein>
    <recommendedName>
        <fullName evidence="3 7">Thymidine phosphorylase</fullName>
        <ecNumber evidence="3 7">2.4.2.4</ecNumber>
    </recommendedName>
    <alternativeName>
        <fullName evidence="7">TdRPase</fullName>
    </alternativeName>
</protein>
<dbReference type="NCBIfam" id="NF004490">
    <property type="entry name" value="PRK05820.1"/>
    <property type="match status" value="1"/>
</dbReference>
<dbReference type="InterPro" id="IPR000312">
    <property type="entry name" value="Glycosyl_Trfase_fam3"/>
</dbReference>
<dbReference type="OrthoDB" id="9763887at2"/>
<comment type="function">
    <text evidence="7">The enzymes which catalyze the reversible phosphorolysis of pyrimidine nucleosides are involved in the degradation of these compounds and in their utilization as carbon and energy sources, or in the rescue of pyrimidine bases for nucleotide synthesis.</text>
</comment>
<evidence type="ECO:0000256" key="5">
    <source>
        <dbReference type="ARBA" id="ARBA00022679"/>
    </source>
</evidence>
<dbReference type="GO" id="GO:0009032">
    <property type="term" value="F:thymidine phosphorylase activity"/>
    <property type="evidence" value="ECO:0007669"/>
    <property type="project" value="UniProtKB-UniRule"/>
</dbReference>
<dbReference type="GO" id="GO:0004645">
    <property type="term" value="F:1,4-alpha-oligoglucan phosphorylase activity"/>
    <property type="evidence" value="ECO:0007669"/>
    <property type="project" value="InterPro"/>
</dbReference>
<evidence type="ECO:0000256" key="1">
    <source>
        <dbReference type="ARBA" id="ARBA00006915"/>
    </source>
</evidence>
<reference evidence="9 10" key="1">
    <citation type="submission" date="2018-10" db="EMBL/GenBank/DDBJ databases">
        <title>Rhizobium etli, R. leguminosarum and a new Rhizobium genospecies from Phaseolus dumosus.</title>
        <authorList>
            <person name="Ramirez-Puebla S.T."/>
            <person name="Rogel-Hernandez M.A."/>
            <person name="Guerrero G."/>
            <person name="Ormeno-Orrillo E."/>
            <person name="Martinez-Romero J.C."/>
            <person name="Negrete-Yankelevich S."/>
            <person name="Martinez-Romero E."/>
        </authorList>
    </citation>
    <scope>NUCLEOTIDE SEQUENCE [LARGE SCALE GENOMIC DNA]</scope>
    <source>
        <strain evidence="9 10">CCGE525</strain>
    </source>
</reference>
<dbReference type="InterPro" id="IPR000053">
    <property type="entry name" value="Thymidine/pyrmidine_PPase"/>
</dbReference>
<dbReference type="NCBIfam" id="TIGR02644">
    <property type="entry name" value="Y_phosphoryl"/>
    <property type="match status" value="1"/>
</dbReference>
<name>A0A387FK92_9HYPH</name>
<evidence type="ECO:0000256" key="6">
    <source>
        <dbReference type="ARBA" id="ARBA00048550"/>
    </source>
</evidence>
<dbReference type="RefSeq" id="WP_120702746.1">
    <property type="nucleotide sequence ID" value="NZ_CP032694.1"/>
</dbReference>
<proteinExistence type="inferred from homology"/>
<evidence type="ECO:0000313" key="9">
    <source>
        <dbReference type="EMBL" id="AYG57645.1"/>
    </source>
</evidence>
<dbReference type="PANTHER" id="PTHR10515:SF0">
    <property type="entry name" value="THYMIDINE PHOSPHORYLASE"/>
    <property type="match status" value="1"/>
</dbReference>
<dbReference type="NCBIfam" id="TIGR02643">
    <property type="entry name" value="T_phosphoryl"/>
    <property type="match status" value="1"/>
</dbReference>
<dbReference type="Pfam" id="PF00591">
    <property type="entry name" value="Glycos_transf_3"/>
    <property type="match status" value="1"/>
</dbReference>
<comment type="catalytic activity">
    <reaction evidence="6 7">
        <text>thymidine + phosphate = 2-deoxy-alpha-D-ribose 1-phosphate + thymine</text>
        <dbReference type="Rhea" id="RHEA:16037"/>
        <dbReference type="ChEBI" id="CHEBI:17748"/>
        <dbReference type="ChEBI" id="CHEBI:17821"/>
        <dbReference type="ChEBI" id="CHEBI:43474"/>
        <dbReference type="ChEBI" id="CHEBI:57259"/>
        <dbReference type="EC" id="2.4.2.4"/>
    </reaction>
</comment>
<dbReference type="GO" id="GO:0006206">
    <property type="term" value="P:pyrimidine nucleobase metabolic process"/>
    <property type="evidence" value="ECO:0007669"/>
    <property type="project" value="InterPro"/>
</dbReference>
<accession>A0A387FK92</accession>
<dbReference type="GO" id="GO:0046104">
    <property type="term" value="P:thymidine metabolic process"/>
    <property type="evidence" value="ECO:0007669"/>
    <property type="project" value="UniProtKB-UniRule"/>
</dbReference>
<dbReference type="Proteomes" id="UP000282195">
    <property type="component" value="Chromosome"/>
</dbReference>
<comment type="similarity">
    <text evidence="1 7">Belongs to the thymidine/pyrimidine-nucleoside phosphorylase family.</text>
</comment>
<feature type="domain" description="Pyrimidine nucleoside phosphorylase C-terminal" evidence="8">
    <location>
        <begin position="347"/>
        <end position="421"/>
    </location>
</feature>
<dbReference type="PROSITE" id="PS00647">
    <property type="entry name" value="THYMID_PHOSPHORYLASE"/>
    <property type="match status" value="1"/>
</dbReference>
<dbReference type="HAMAP" id="MF_01628">
    <property type="entry name" value="Thymid_phosp"/>
    <property type="match status" value="1"/>
</dbReference>
<dbReference type="InterPro" id="IPR036320">
    <property type="entry name" value="Glycosyl_Trfase_fam3_N_dom_sf"/>
</dbReference>
<dbReference type="AlphaFoldDB" id="A0A387FK92"/>
<evidence type="ECO:0000256" key="2">
    <source>
        <dbReference type="ARBA" id="ARBA00011738"/>
    </source>
</evidence>
<dbReference type="GO" id="GO:0005829">
    <property type="term" value="C:cytosol"/>
    <property type="evidence" value="ECO:0007669"/>
    <property type="project" value="TreeGrafter"/>
</dbReference>
<dbReference type="InterPro" id="IPR018090">
    <property type="entry name" value="Pyrmidine_PPas_bac/euk"/>
</dbReference>
<dbReference type="FunFam" id="3.40.1030.10:FF:000003">
    <property type="entry name" value="Pyrimidine-nucleoside phosphorylase"/>
    <property type="match status" value="1"/>
</dbReference>
<dbReference type="Pfam" id="PF07831">
    <property type="entry name" value="PYNP_C"/>
    <property type="match status" value="1"/>
</dbReference>
<keyword evidence="10" id="KW-1185">Reference proteome</keyword>
<evidence type="ECO:0000256" key="7">
    <source>
        <dbReference type="HAMAP-Rule" id="MF_01628"/>
    </source>
</evidence>
<dbReference type="EC" id="2.4.2.4" evidence="3 7"/>
<dbReference type="Pfam" id="PF02885">
    <property type="entry name" value="Glycos_trans_3N"/>
    <property type="match status" value="1"/>
</dbReference>
<dbReference type="InterPro" id="IPR013102">
    <property type="entry name" value="PYNP_C"/>
</dbReference>
<dbReference type="SMART" id="SM00941">
    <property type="entry name" value="PYNP_C"/>
    <property type="match status" value="1"/>
</dbReference>
<dbReference type="SUPFAM" id="SSF54680">
    <property type="entry name" value="Pyrimidine nucleoside phosphorylase C-terminal domain"/>
    <property type="match status" value="1"/>
</dbReference>
<dbReference type="Gene3D" id="1.20.970.10">
    <property type="entry name" value="Transferase, Pyrimidine Nucleoside Phosphorylase, Chain C"/>
    <property type="match status" value="1"/>
</dbReference>
<keyword evidence="5 7" id="KW-0808">Transferase</keyword>
<dbReference type="KEGG" id="rjg:CCGE525_01530"/>
<dbReference type="Gene3D" id="3.90.1170.30">
    <property type="entry name" value="Pyrimidine nucleoside phosphorylase-like, C-terminal domain"/>
    <property type="match status" value="1"/>
</dbReference>
<comment type="subunit">
    <text evidence="2 7">Homodimer.</text>
</comment>
<dbReference type="InterPro" id="IPR017459">
    <property type="entry name" value="Glycosyl_Trfase_fam3_N_dom"/>
</dbReference>
<gene>
    <name evidence="7 9" type="primary">deoA</name>
    <name evidence="9" type="ORF">CCGE525_01530</name>
</gene>
<dbReference type="InterPro" id="IPR017872">
    <property type="entry name" value="Pyrmidine_PPase_CS"/>
</dbReference>
<comment type="pathway">
    <text evidence="7">Pyrimidine metabolism; dTMP biosynthesis via salvage pathway; dTMP from thymine: step 1/2.</text>
</comment>
<dbReference type="SUPFAM" id="SSF47648">
    <property type="entry name" value="Nucleoside phosphorylase/phosphoribosyltransferase N-terminal domain"/>
    <property type="match status" value="1"/>
</dbReference>
<organism evidence="9 10">
    <name type="scientific">Rhizobium jaguaris</name>
    <dbReference type="NCBI Taxonomy" id="1312183"/>
    <lineage>
        <taxon>Bacteria</taxon>
        <taxon>Pseudomonadati</taxon>
        <taxon>Pseudomonadota</taxon>
        <taxon>Alphaproteobacteria</taxon>
        <taxon>Hyphomicrobiales</taxon>
        <taxon>Rhizobiaceae</taxon>
        <taxon>Rhizobium/Agrobacterium group</taxon>
        <taxon>Rhizobium</taxon>
    </lineage>
</organism>
<keyword evidence="4 7" id="KW-0328">Glycosyltransferase</keyword>
<dbReference type="InterPro" id="IPR035902">
    <property type="entry name" value="Nuc_phospho_transferase"/>
</dbReference>
<dbReference type="EMBL" id="CP032694">
    <property type="protein sequence ID" value="AYG57645.1"/>
    <property type="molecule type" value="Genomic_DNA"/>
</dbReference>
<evidence type="ECO:0000256" key="4">
    <source>
        <dbReference type="ARBA" id="ARBA00022676"/>
    </source>
</evidence>